<dbReference type="RefSeq" id="WP_045095375.1">
    <property type="nucleotide sequence ID" value="NZ_LN614827.1"/>
</dbReference>
<dbReference type="UniPathway" id="UPA00343"/>
<comment type="function">
    <text evidence="1">Catalyzes the specific phosphorylation of 1,6-anhydro-N-acetylmuramic acid (anhMurNAc) with the simultaneous cleavage of the 1,6-anhydro ring, generating MurNAc-6-P. Is required for the utilization of anhMurNAc either imported from the medium or derived from its own cell wall murein, and thus plays a role in cell wall recycling.</text>
</comment>
<evidence type="ECO:0000313" key="2">
    <source>
        <dbReference type="EMBL" id="CEG56758.1"/>
    </source>
</evidence>
<comment type="similarity">
    <text evidence="1">Belongs to the anhydro-N-acetylmuramic acid kinase family.</text>
</comment>
<dbReference type="Proteomes" id="UP000032430">
    <property type="component" value="Chromosome I"/>
</dbReference>
<dbReference type="Pfam" id="PF03702">
    <property type="entry name" value="AnmK"/>
    <property type="match status" value="1"/>
</dbReference>
<dbReference type="GO" id="GO:0009254">
    <property type="term" value="P:peptidoglycan turnover"/>
    <property type="evidence" value="ECO:0007669"/>
    <property type="project" value="UniProtKB-UniRule"/>
</dbReference>
<dbReference type="InterPro" id="IPR005338">
    <property type="entry name" value="Anhydro_N_Ac-Mur_kinase"/>
</dbReference>
<gene>
    <name evidence="1 2" type="primary">anmK</name>
    <name evidence="2" type="ORF">LFA_1332</name>
</gene>
<dbReference type="AlphaFoldDB" id="A0A098G2S7"/>
<dbReference type="SUPFAM" id="SSF53067">
    <property type="entry name" value="Actin-like ATPase domain"/>
    <property type="match status" value="1"/>
</dbReference>
<evidence type="ECO:0000256" key="1">
    <source>
        <dbReference type="HAMAP-Rule" id="MF_01270"/>
    </source>
</evidence>
<dbReference type="PANTHER" id="PTHR30605:SF0">
    <property type="entry name" value="ANHYDRO-N-ACETYLMURAMIC ACID KINASE"/>
    <property type="match status" value="1"/>
</dbReference>
<comment type="pathway">
    <text evidence="1">Amino-sugar metabolism; 1,6-anhydro-N-acetylmuramate degradation.</text>
</comment>
<dbReference type="GO" id="GO:0006040">
    <property type="term" value="P:amino sugar metabolic process"/>
    <property type="evidence" value="ECO:0007669"/>
    <property type="project" value="InterPro"/>
</dbReference>
<keyword evidence="1 2" id="KW-0418">Kinase</keyword>
<keyword evidence="1" id="KW-0547">Nucleotide-binding</keyword>
<organism evidence="2 3">
    <name type="scientific">Legionella fallonii LLAP-10</name>
    <dbReference type="NCBI Taxonomy" id="1212491"/>
    <lineage>
        <taxon>Bacteria</taxon>
        <taxon>Pseudomonadati</taxon>
        <taxon>Pseudomonadota</taxon>
        <taxon>Gammaproteobacteria</taxon>
        <taxon>Legionellales</taxon>
        <taxon>Legionellaceae</taxon>
        <taxon>Legionella</taxon>
    </lineage>
</organism>
<dbReference type="InterPro" id="IPR043129">
    <property type="entry name" value="ATPase_NBD"/>
</dbReference>
<dbReference type="CDD" id="cd24050">
    <property type="entry name" value="ASKHA_NBD_ANMK"/>
    <property type="match status" value="1"/>
</dbReference>
<dbReference type="PANTHER" id="PTHR30605">
    <property type="entry name" value="ANHYDRO-N-ACETYLMURAMIC ACID KINASE"/>
    <property type="match status" value="1"/>
</dbReference>
<keyword evidence="1" id="KW-0119">Carbohydrate metabolism</keyword>
<dbReference type="HOGENOM" id="CLU_038782_0_0_6"/>
<dbReference type="GO" id="GO:0016301">
    <property type="term" value="F:kinase activity"/>
    <property type="evidence" value="ECO:0007669"/>
    <property type="project" value="UniProtKB-KW"/>
</dbReference>
<keyword evidence="1" id="KW-0067">ATP-binding</keyword>
<dbReference type="KEGG" id="lfa:LFA_1332"/>
<dbReference type="EC" id="2.7.1.170" evidence="1"/>
<accession>A0A098G2S7</accession>
<sequence>MALYIGLMSGTSMDGIDAALVDIPTNNLHCGITKKYSDDTKKRIEDVIEGNNLSLAAICQLNTLIGQEFAEATIDLLREAKKSPRDIIAIGSHGQTICHDTQVAIPYTLQLGCGHTISSRTGITVVADFRTRDLVNGGQGAPFAPLYHQKLFNHLNTDVAVLNIGGIANVTFISPGQQTKGWDIGPGNCLMDAWINKHQGVAFDADGSWASQGKIISSLLDRLLSDSYLGLPPPKSIGKEYFSLSWLESYIDEEYNPVDVQATLAALTAHSIAATLLKKDNIKHLYLCGGGTHNLYLRKLLIELLPGIAVKSVADIGVSPDYLEAMMFAWLAAQTINQIPVNLTTITGAKGAAILGAIYPIIKSDSYAKGLLTK</sequence>
<keyword evidence="1 2" id="KW-0808">Transferase</keyword>
<comment type="pathway">
    <text evidence="1">Cell wall biogenesis; peptidoglycan recycling.</text>
</comment>
<dbReference type="OrthoDB" id="9763949at2"/>
<name>A0A098G2S7_9GAMM</name>
<dbReference type="GO" id="GO:0016773">
    <property type="term" value="F:phosphotransferase activity, alcohol group as acceptor"/>
    <property type="evidence" value="ECO:0007669"/>
    <property type="project" value="UniProtKB-UniRule"/>
</dbReference>
<dbReference type="HAMAP" id="MF_01270">
    <property type="entry name" value="AnhMurNAc_kinase"/>
    <property type="match status" value="1"/>
</dbReference>
<dbReference type="EMBL" id="LN614827">
    <property type="protein sequence ID" value="CEG56758.1"/>
    <property type="molecule type" value="Genomic_DNA"/>
</dbReference>
<reference evidence="3" key="1">
    <citation type="submission" date="2014-09" db="EMBL/GenBank/DDBJ databases">
        <authorList>
            <person name="Gomez-Valero L."/>
        </authorList>
    </citation>
    <scope>NUCLEOTIDE SEQUENCE [LARGE SCALE GENOMIC DNA]</scope>
    <source>
        <strain evidence="3">ATCC700992</strain>
    </source>
</reference>
<feature type="binding site" evidence="1">
    <location>
        <begin position="10"/>
        <end position="17"/>
    </location>
    <ligand>
        <name>ATP</name>
        <dbReference type="ChEBI" id="CHEBI:30616"/>
    </ligand>
</feature>
<dbReference type="NCBIfam" id="NF007139">
    <property type="entry name" value="PRK09585.1-3"/>
    <property type="match status" value="1"/>
</dbReference>
<proteinExistence type="inferred from homology"/>
<keyword evidence="3" id="KW-1185">Reference proteome</keyword>
<dbReference type="UniPathway" id="UPA00544"/>
<dbReference type="STRING" id="1212491.LFA_1332"/>
<protein>
    <recommendedName>
        <fullName evidence="1">Anhydro-N-acetylmuramic acid kinase</fullName>
        <ecNumber evidence="1">2.7.1.170</ecNumber>
    </recommendedName>
    <alternativeName>
        <fullName evidence="1">AnhMurNAc kinase</fullName>
    </alternativeName>
</protein>
<dbReference type="Gene3D" id="3.30.420.40">
    <property type="match status" value="2"/>
</dbReference>
<dbReference type="GO" id="GO:0097175">
    <property type="term" value="P:1,6-anhydro-N-acetyl-beta-muramic acid catabolic process"/>
    <property type="evidence" value="ECO:0007669"/>
    <property type="project" value="UniProtKB-UniRule"/>
</dbReference>
<comment type="catalytic activity">
    <reaction evidence="1">
        <text>1,6-anhydro-N-acetyl-beta-muramate + ATP + H2O = N-acetyl-D-muramate 6-phosphate + ADP + H(+)</text>
        <dbReference type="Rhea" id="RHEA:24952"/>
        <dbReference type="ChEBI" id="CHEBI:15377"/>
        <dbReference type="ChEBI" id="CHEBI:15378"/>
        <dbReference type="ChEBI" id="CHEBI:30616"/>
        <dbReference type="ChEBI" id="CHEBI:58690"/>
        <dbReference type="ChEBI" id="CHEBI:58722"/>
        <dbReference type="ChEBI" id="CHEBI:456216"/>
        <dbReference type="EC" id="2.7.1.170"/>
    </reaction>
</comment>
<evidence type="ECO:0000313" key="3">
    <source>
        <dbReference type="Proteomes" id="UP000032430"/>
    </source>
</evidence>
<dbReference type="GO" id="GO:0005524">
    <property type="term" value="F:ATP binding"/>
    <property type="evidence" value="ECO:0007669"/>
    <property type="project" value="UniProtKB-UniRule"/>
</dbReference>